<organism evidence="1">
    <name type="scientific">marine sediment metagenome</name>
    <dbReference type="NCBI Taxonomy" id="412755"/>
    <lineage>
        <taxon>unclassified sequences</taxon>
        <taxon>metagenomes</taxon>
        <taxon>ecological metagenomes</taxon>
    </lineage>
</organism>
<accession>A0A0F9D928</accession>
<proteinExistence type="predicted"/>
<dbReference type="AlphaFoldDB" id="A0A0F9D928"/>
<reference evidence="1" key="1">
    <citation type="journal article" date="2015" name="Nature">
        <title>Complex archaea that bridge the gap between prokaryotes and eukaryotes.</title>
        <authorList>
            <person name="Spang A."/>
            <person name="Saw J.H."/>
            <person name="Jorgensen S.L."/>
            <person name="Zaremba-Niedzwiedzka K."/>
            <person name="Martijn J."/>
            <person name="Lind A.E."/>
            <person name="van Eijk R."/>
            <person name="Schleper C."/>
            <person name="Guy L."/>
            <person name="Ettema T.J."/>
        </authorList>
    </citation>
    <scope>NUCLEOTIDE SEQUENCE</scope>
</reference>
<comment type="caution">
    <text evidence="1">The sequence shown here is derived from an EMBL/GenBank/DDBJ whole genome shotgun (WGS) entry which is preliminary data.</text>
</comment>
<protein>
    <submittedName>
        <fullName evidence="1">Uncharacterized protein</fullName>
    </submittedName>
</protein>
<name>A0A0F9D928_9ZZZZ</name>
<evidence type="ECO:0000313" key="1">
    <source>
        <dbReference type="EMBL" id="KKL50216.1"/>
    </source>
</evidence>
<gene>
    <name evidence="1" type="ORF">LCGC14_2307720</name>
</gene>
<dbReference type="EMBL" id="LAZR01032682">
    <property type="protein sequence ID" value="KKL50216.1"/>
    <property type="molecule type" value="Genomic_DNA"/>
</dbReference>
<sequence>MGEFLTLVLVLSLSGWIIKRHTENYRGTFVEFLGSLSGDFGREFRERYNYVTDEAKTKKELT</sequence>